<comment type="function">
    <text evidence="5">Required for morphogenesis and for the elongation of the flagellar filament by facilitating polymerization of the flagellin monomers at the tip of growing filament. Forms a capping structure, which prevents flagellin subunits (transported through the central channel of the flagellum) from leaking out without polymerization at the distal end.</text>
</comment>
<dbReference type="Pfam" id="PF07195">
    <property type="entry name" value="FliD_C"/>
    <property type="match status" value="1"/>
</dbReference>
<keyword evidence="9" id="KW-1185">Reference proteome</keyword>
<dbReference type="EMBL" id="BOMM01000001">
    <property type="protein sequence ID" value="GIE08441.1"/>
    <property type="molecule type" value="Genomic_DNA"/>
</dbReference>
<keyword evidence="3" id="KW-0175">Coiled coil</keyword>
<keyword evidence="8" id="KW-0969">Cilium</keyword>
<evidence type="ECO:0000256" key="5">
    <source>
        <dbReference type="RuleBase" id="RU362066"/>
    </source>
</evidence>
<dbReference type="PANTHER" id="PTHR30288:SF0">
    <property type="entry name" value="FLAGELLAR HOOK-ASSOCIATED PROTEIN 2"/>
    <property type="match status" value="1"/>
</dbReference>
<gene>
    <name evidence="8" type="primary">fliD</name>
    <name evidence="8" type="ORF">Afe05nite_02810</name>
</gene>
<dbReference type="InterPro" id="IPR010809">
    <property type="entry name" value="FliD_C"/>
</dbReference>
<dbReference type="GO" id="GO:0009424">
    <property type="term" value="C:bacterial-type flagellum hook"/>
    <property type="evidence" value="ECO:0007669"/>
    <property type="project" value="UniProtKB-UniRule"/>
</dbReference>
<evidence type="ECO:0000256" key="3">
    <source>
        <dbReference type="ARBA" id="ARBA00023054"/>
    </source>
</evidence>
<evidence type="ECO:0000313" key="9">
    <source>
        <dbReference type="Proteomes" id="UP000598174"/>
    </source>
</evidence>
<evidence type="ECO:0000256" key="2">
    <source>
        <dbReference type="ARBA" id="ARBA00011255"/>
    </source>
</evidence>
<keyword evidence="5" id="KW-0964">Secreted</keyword>
<dbReference type="GO" id="GO:0071973">
    <property type="term" value="P:bacterial-type flagellum-dependent cell motility"/>
    <property type="evidence" value="ECO:0007669"/>
    <property type="project" value="TreeGrafter"/>
</dbReference>
<dbReference type="GO" id="GO:0005576">
    <property type="term" value="C:extracellular region"/>
    <property type="evidence" value="ECO:0007669"/>
    <property type="project" value="UniProtKB-SubCell"/>
</dbReference>
<protein>
    <recommendedName>
        <fullName evidence="5">Flagellar hook-associated protein 2</fullName>
        <shortName evidence="5">HAP2</shortName>
    </recommendedName>
    <alternativeName>
        <fullName evidence="5">Flagellar cap protein</fullName>
    </alternativeName>
</protein>
<keyword evidence="4 5" id="KW-0975">Bacterial flagellum</keyword>
<accession>A0A919ISX4</accession>
<proteinExistence type="inferred from homology"/>
<comment type="similarity">
    <text evidence="1 5">Belongs to the FliD family.</text>
</comment>
<sequence>MITQLMQVEAAPQTRLKVKVAGAQTAVSSYQAVNTKIAGIKSAADTLNQLGTWRAISATSSSPSVTTSTSTNLSATTGSLTFDVTSLASKQSSTIPVTTYTDADADGKLDTTPAPITTASSITLKKGTYDTYGNFTQVGDPVTIDISADKSAAGVAKAINAASAGASAYVLKTSDSTGVLQINGSKTGANNGFVIEGLEGAGQNGESIATTPPKSAQIQVSGGGGTTYTVSSDSNTFSNLMNGVTVNVSKVETGVTVDVSNDVSSIADKMQAFVDATNAALGEISNQTAYDPATKKGSPLTGDFSVRDMSQKLLSAISTGLTYPNPDSTDLVPLAPIKFGSLKQLGIQLDRSGQLTFSKSDFVAAYNDDPAKIKQAGMAFGEQTTKLTKTMTTNLQSVITGRNSEIDSLNSQISNWDIRLAAKKTALQKQYSDLEVSLGKLKDQSNWLSGQLAGLS</sequence>
<dbReference type="InterPro" id="IPR040026">
    <property type="entry name" value="FliD"/>
</dbReference>
<evidence type="ECO:0000313" key="8">
    <source>
        <dbReference type="EMBL" id="GIE08441.1"/>
    </source>
</evidence>
<evidence type="ECO:0000256" key="4">
    <source>
        <dbReference type="ARBA" id="ARBA00023143"/>
    </source>
</evidence>
<evidence type="ECO:0000259" key="7">
    <source>
        <dbReference type="Pfam" id="PF07195"/>
    </source>
</evidence>
<comment type="subcellular location">
    <subcellularLocation>
        <location evidence="5">Secreted</location>
    </subcellularLocation>
    <subcellularLocation>
        <location evidence="5">Bacterial flagellum</location>
    </subcellularLocation>
</comment>
<reference evidence="8" key="1">
    <citation type="submission" date="2021-01" db="EMBL/GenBank/DDBJ databases">
        <title>Whole genome shotgun sequence of Actinoplanes ferrugineus NBRC 15555.</title>
        <authorList>
            <person name="Komaki H."/>
            <person name="Tamura T."/>
        </authorList>
    </citation>
    <scope>NUCLEOTIDE SEQUENCE</scope>
    <source>
        <strain evidence="8">NBRC 15555</strain>
    </source>
</reference>
<name>A0A919ISX4_9ACTN</name>
<evidence type="ECO:0000259" key="6">
    <source>
        <dbReference type="Pfam" id="PF02465"/>
    </source>
</evidence>
<dbReference type="AlphaFoldDB" id="A0A919ISX4"/>
<feature type="domain" description="Flagellar hook-associated protein 2 N-terminal" evidence="6">
    <location>
        <begin position="1"/>
        <end position="91"/>
    </location>
</feature>
<dbReference type="GO" id="GO:0007155">
    <property type="term" value="P:cell adhesion"/>
    <property type="evidence" value="ECO:0007669"/>
    <property type="project" value="InterPro"/>
</dbReference>
<feature type="domain" description="Flagellar hook-associated protein 2 C-terminal" evidence="7">
    <location>
        <begin position="215"/>
        <end position="437"/>
    </location>
</feature>
<organism evidence="8 9">
    <name type="scientific">Paractinoplanes ferrugineus</name>
    <dbReference type="NCBI Taxonomy" id="113564"/>
    <lineage>
        <taxon>Bacteria</taxon>
        <taxon>Bacillati</taxon>
        <taxon>Actinomycetota</taxon>
        <taxon>Actinomycetes</taxon>
        <taxon>Micromonosporales</taxon>
        <taxon>Micromonosporaceae</taxon>
        <taxon>Paractinoplanes</taxon>
    </lineage>
</organism>
<comment type="subunit">
    <text evidence="2 5">Homopentamer.</text>
</comment>
<dbReference type="InterPro" id="IPR003481">
    <property type="entry name" value="FliD_N"/>
</dbReference>
<dbReference type="Proteomes" id="UP000598174">
    <property type="component" value="Unassembled WGS sequence"/>
</dbReference>
<dbReference type="Pfam" id="PF02465">
    <property type="entry name" value="FliD_N"/>
    <property type="match status" value="1"/>
</dbReference>
<evidence type="ECO:0000256" key="1">
    <source>
        <dbReference type="ARBA" id="ARBA00009764"/>
    </source>
</evidence>
<keyword evidence="8" id="KW-0282">Flagellum</keyword>
<dbReference type="PANTHER" id="PTHR30288">
    <property type="entry name" value="FLAGELLAR CAP/ASSEMBLY PROTEIN FLID"/>
    <property type="match status" value="1"/>
</dbReference>
<dbReference type="GO" id="GO:0009421">
    <property type="term" value="C:bacterial-type flagellum filament cap"/>
    <property type="evidence" value="ECO:0007669"/>
    <property type="project" value="InterPro"/>
</dbReference>
<comment type="caution">
    <text evidence="8">The sequence shown here is derived from an EMBL/GenBank/DDBJ whole genome shotgun (WGS) entry which is preliminary data.</text>
</comment>
<keyword evidence="8" id="KW-0966">Cell projection</keyword>